<evidence type="ECO:0000313" key="6">
    <source>
        <dbReference type="Proteomes" id="UP000281726"/>
    </source>
</evidence>
<dbReference type="RefSeq" id="WP_120728829.1">
    <property type="nucleotide sequence ID" value="NZ_RBAK01000004.1"/>
</dbReference>
<reference evidence="5 6" key="1">
    <citation type="journal article" date="2004" name="Syst. Appl. Microbiol.">
        <title>Cryptoendolithic actinomycetes from antarctic sandstone rock samples: Micromonospora endolithica sp. nov. and two isolates related to Micromonospora coerulea Jensen 1932.</title>
        <authorList>
            <person name="Hirsch P."/>
            <person name="Mevs U."/>
            <person name="Kroppenstedt R.M."/>
            <person name="Schumann P."/>
            <person name="Stackebrandt E."/>
        </authorList>
    </citation>
    <scope>NUCLEOTIDE SEQUENCE [LARGE SCALE GENOMIC DNA]</scope>
    <source>
        <strain evidence="5 6">JCM 12677</strain>
    </source>
</reference>
<keyword evidence="3" id="KW-0804">Transcription</keyword>
<dbReference type="Pfam" id="PF01022">
    <property type="entry name" value="HTH_5"/>
    <property type="match status" value="1"/>
</dbReference>
<keyword evidence="2" id="KW-0238">DNA-binding</keyword>
<name>A0A3A9ZHN7_9ACTN</name>
<evidence type="ECO:0000256" key="2">
    <source>
        <dbReference type="ARBA" id="ARBA00023125"/>
    </source>
</evidence>
<dbReference type="InterPro" id="IPR036390">
    <property type="entry name" value="WH_DNA-bd_sf"/>
</dbReference>
<dbReference type="OrthoDB" id="3542816at2"/>
<protein>
    <submittedName>
        <fullName evidence="5">ArsR family transcriptional regulator</fullName>
    </submittedName>
</protein>
<dbReference type="SUPFAM" id="SSF46785">
    <property type="entry name" value="Winged helix' DNA-binding domain"/>
    <property type="match status" value="1"/>
</dbReference>
<evidence type="ECO:0000256" key="3">
    <source>
        <dbReference type="ARBA" id="ARBA00023163"/>
    </source>
</evidence>
<accession>A0A3A9ZHN7</accession>
<proteinExistence type="predicted"/>
<dbReference type="Gene3D" id="1.10.10.10">
    <property type="entry name" value="Winged helix-like DNA-binding domain superfamily/Winged helix DNA-binding domain"/>
    <property type="match status" value="1"/>
</dbReference>
<dbReference type="PANTHER" id="PTHR43132:SF6">
    <property type="entry name" value="HTH-TYPE TRANSCRIPTIONAL REPRESSOR CZRA"/>
    <property type="match status" value="1"/>
</dbReference>
<dbReference type="GO" id="GO:0003700">
    <property type="term" value="F:DNA-binding transcription factor activity"/>
    <property type="evidence" value="ECO:0007669"/>
    <property type="project" value="InterPro"/>
</dbReference>
<evidence type="ECO:0000313" key="5">
    <source>
        <dbReference type="EMBL" id="RKN47868.1"/>
    </source>
</evidence>
<dbReference type="InterPro" id="IPR011991">
    <property type="entry name" value="ArsR-like_HTH"/>
</dbReference>
<comment type="caution">
    <text evidence="5">The sequence shown here is derived from an EMBL/GenBank/DDBJ whole genome shotgun (WGS) entry which is preliminary data.</text>
</comment>
<dbReference type="Proteomes" id="UP000281726">
    <property type="component" value="Unassembled WGS sequence"/>
</dbReference>
<dbReference type="PANTHER" id="PTHR43132">
    <property type="entry name" value="ARSENICAL RESISTANCE OPERON REPRESSOR ARSR-RELATED"/>
    <property type="match status" value="1"/>
</dbReference>
<sequence>MSTIRFEVRDAADVRFRVSPLWETVRSRYALADPGRYVVHLPWIRRVRTPATDPALVGSLRVLDAIARPGAWLPDFLTPPPARMPGDIEEELAAVAATPPEVVVADLRAVAARSPLPPPVGAGLTAPDLLVADLVKAVRIWHRVAVAPYWPRMRALLEADIAHRCRHLAEGGVRRLVGGLHPSLRWAGDHIVADDPWHIDHHLRGRGLPLMPSVFVDRRVLWSVRPDSVPLAVYPVRAVATLWEGGAIHNGALAGVLGTTRARLLTLLTSPATTTELARRVALTPAAVSQHLTALHAAGLVTRVRHGRGVLYVSSPAGRSLLTAGGESADVT</sequence>
<organism evidence="5 6">
    <name type="scientific">Micromonospora endolithica</name>
    <dbReference type="NCBI Taxonomy" id="230091"/>
    <lineage>
        <taxon>Bacteria</taxon>
        <taxon>Bacillati</taxon>
        <taxon>Actinomycetota</taxon>
        <taxon>Actinomycetes</taxon>
        <taxon>Micromonosporales</taxon>
        <taxon>Micromonosporaceae</taxon>
        <taxon>Micromonospora</taxon>
    </lineage>
</organism>
<dbReference type="AlphaFoldDB" id="A0A3A9ZHN7"/>
<evidence type="ECO:0000259" key="4">
    <source>
        <dbReference type="SMART" id="SM00418"/>
    </source>
</evidence>
<keyword evidence="1" id="KW-0805">Transcription regulation</keyword>
<dbReference type="SMART" id="SM00418">
    <property type="entry name" value="HTH_ARSR"/>
    <property type="match status" value="1"/>
</dbReference>
<feature type="domain" description="HTH arsR-type" evidence="4">
    <location>
        <begin position="252"/>
        <end position="327"/>
    </location>
</feature>
<gene>
    <name evidence="5" type="ORF">D7223_14155</name>
</gene>
<dbReference type="CDD" id="cd00090">
    <property type="entry name" value="HTH_ARSR"/>
    <property type="match status" value="1"/>
</dbReference>
<dbReference type="InterPro" id="IPR036388">
    <property type="entry name" value="WH-like_DNA-bd_sf"/>
</dbReference>
<dbReference type="EMBL" id="RBAK01000004">
    <property type="protein sequence ID" value="RKN47868.1"/>
    <property type="molecule type" value="Genomic_DNA"/>
</dbReference>
<evidence type="ECO:0000256" key="1">
    <source>
        <dbReference type="ARBA" id="ARBA00023015"/>
    </source>
</evidence>
<dbReference type="GO" id="GO:0003677">
    <property type="term" value="F:DNA binding"/>
    <property type="evidence" value="ECO:0007669"/>
    <property type="project" value="UniProtKB-KW"/>
</dbReference>
<keyword evidence="6" id="KW-1185">Reference proteome</keyword>
<dbReference type="InterPro" id="IPR001845">
    <property type="entry name" value="HTH_ArsR_DNA-bd_dom"/>
</dbReference>
<dbReference type="InterPro" id="IPR051011">
    <property type="entry name" value="Metal_resp_trans_reg"/>
</dbReference>